<dbReference type="OrthoDB" id="1077582at2759"/>
<feature type="transmembrane region" description="Helical" evidence="7">
    <location>
        <begin position="299"/>
        <end position="318"/>
    </location>
</feature>
<dbReference type="GO" id="GO:0008374">
    <property type="term" value="F:O-acyltransferase activity"/>
    <property type="evidence" value="ECO:0007669"/>
    <property type="project" value="InterPro"/>
</dbReference>
<evidence type="ECO:0000256" key="5">
    <source>
        <dbReference type="ARBA" id="ARBA00022989"/>
    </source>
</evidence>
<evidence type="ECO:0000313" key="10">
    <source>
        <dbReference type="Proteomes" id="UP000443090"/>
    </source>
</evidence>
<dbReference type="Pfam" id="PF13813">
    <property type="entry name" value="MBOAT_2"/>
    <property type="match status" value="1"/>
</dbReference>
<dbReference type="AlphaFoldDB" id="A0A8H8RYL8"/>
<evidence type="ECO:0000256" key="1">
    <source>
        <dbReference type="ARBA" id="ARBA00004141"/>
    </source>
</evidence>
<keyword evidence="4 7" id="KW-0812">Transmembrane</keyword>
<feature type="domain" description="Wax synthase" evidence="8">
    <location>
        <begin position="250"/>
        <end position="337"/>
    </location>
</feature>
<dbReference type="GO" id="GO:0016020">
    <property type="term" value="C:membrane"/>
    <property type="evidence" value="ECO:0007669"/>
    <property type="project" value="UniProtKB-SubCell"/>
</dbReference>
<organism evidence="9 10">
    <name type="scientific">Lachnellula occidentalis</name>
    <dbReference type="NCBI Taxonomy" id="215460"/>
    <lineage>
        <taxon>Eukaryota</taxon>
        <taxon>Fungi</taxon>
        <taxon>Dikarya</taxon>
        <taxon>Ascomycota</taxon>
        <taxon>Pezizomycotina</taxon>
        <taxon>Leotiomycetes</taxon>
        <taxon>Helotiales</taxon>
        <taxon>Lachnaceae</taxon>
        <taxon>Lachnellula</taxon>
    </lineage>
</organism>
<feature type="transmembrane region" description="Helical" evidence="7">
    <location>
        <begin position="63"/>
        <end position="81"/>
    </location>
</feature>
<dbReference type="InterPro" id="IPR032805">
    <property type="entry name" value="Wax_synthase_dom"/>
</dbReference>
<dbReference type="InterPro" id="IPR044851">
    <property type="entry name" value="Wax_synthase"/>
</dbReference>
<evidence type="ECO:0000256" key="3">
    <source>
        <dbReference type="ARBA" id="ARBA00022679"/>
    </source>
</evidence>
<keyword evidence="3 9" id="KW-0808">Transferase</keyword>
<comment type="caution">
    <text evidence="9">The sequence shown here is derived from an EMBL/GenBank/DDBJ whole genome shotgun (WGS) entry which is preliminary data.</text>
</comment>
<sequence>MDIDYLDHFNGINPFVALLLEVITITLILGFVKPSSIIRLAVLPILVGCIYSILTNAKDYMRLPWAGIFSAQATSLILVYIEIGLLGKWSFEAGGPSSRLPCLNKGTTNGARKEGTSWERLCFGFNSTISNRDVDKPFEVKNTPYFSAKDHDYVPSRANFLVWTVVRFVACYLVLDLVESQPAAPNAGEMFASSSIPIFRRLGEISIEEVFIRIIVCFVFWVMVYSILTCMYSFIAFFAVGSGFSRVAEWRPIFGPLSEAYTIRGFWGKFWHQLTRKMNTGPANFIADDILHLPKGSLIARYTKIFLVFFISGLMHSIYELGGQMSTNPYGPWIFFCTQVIGVLLEDGVQAMYRSLTGTVRSNHPPALWIRIIGYVWVVAFLLFWSTPVWAFPAAEFSKPEGQPFKLTPISVVYRLKGAI</sequence>
<evidence type="ECO:0000256" key="2">
    <source>
        <dbReference type="ARBA" id="ARBA00007282"/>
    </source>
</evidence>
<protein>
    <submittedName>
        <fullName evidence="9">Acetyltransferase</fullName>
    </submittedName>
</protein>
<feature type="transmembrane region" description="Helical" evidence="7">
    <location>
        <begin position="210"/>
        <end position="241"/>
    </location>
</feature>
<keyword evidence="6 7" id="KW-0472">Membrane</keyword>
<name>A0A8H8RYL8_9HELO</name>
<gene>
    <name evidence="9" type="primary">ataH</name>
    <name evidence="9" type="ORF">LOCC1_G003266</name>
</gene>
<feature type="transmembrane region" description="Helical" evidence="7">
    <location>
        <begin position="37"/>
        <end position="57"/>
    </location>
</feature>
<evidence type="ECO:0000256" key="6">
    <source>
        <dbReference type="ARBA" id="ARBA00023136"/>
    </source>
</evidence>
<evidence type="ECO:0000259" key="8">
    <source>
        <dbReference type="Pfam" id="PF13813"/>
    </source>
</evidence>
<feature type="transmembrane region" description="Helical" evidence="7">
    <location>
        <begin position="368"/>
        <end position="391"/>
    </location>
</feature>
<evidence type="ECO:0000256" key="7">
    <source>
        <dbReference type="SAM" id="Phobius"/>
    </source>
</evidence>
<evidence type="ECO:0000313" key="9">
    <source>
        <dbReference type="EMBL" id="TVY44431.1"/>
    </source>
</evidence>
<dbReference type="PANTHER" id="PTHR31595:SF67">
    <property type="entry name" value="WAX SYNTHASE DOMAIN-CONTAINING PROTEIN"/>
    <property type="match status" value="1"/>
</dbReference>
<dbReference type="Proteomes" id="UP000443090">
    <property type="component" value="Unassembled WGS sequence"/>
</dbReference>
<keyword evidence="10" id="KW-1185">Reference proteome</keyword>
<reference evidence="9 10" key="1">
    <citation type="submission" date="2018-05" db="EMBL/GenBank/DDBJ databases">
        <title>Genome sequencing and assembly of the regulated plant pathogen Lachnellula willkommii and related sister species for the development of diagnostic species identification markers.</title>
        <authorList>
            <person name="Giroux E."/>
            <person name="Bilodeau G."/>
        </authorList>
    </citation>
    <scope>NUCLEOTIDE SEQUENCE [LARGE SCALE GENOMIC DNA]</scope>
    <source>
        <strain evidence="9 10">CBS 160.35</strain>
    </source>
</reference>
<comment type="similarity">
    <text evidence="2">Belongs to the wax synthase family.</text>
</comment>
<evidence type="ECO:0000256" key="4">
    <source>
        <dbReference type="ARBA" id="ARBA00022692"/>
    </source>
</evidence>
<proteinExistence type="inferred from homology"/>
<feature type="transmembrane region" description="Helical" evidence="7">
    <location>
        <begin position="12"/>
        <end position="32"/>
    </location>
</feature>
<dbReference type="EMBL" id="QGMI01000234">
    <property type="protein sequence ID" value="TVY44431.1"/>
    <property type="molecule type" value="Genomic_DNA"/>
</dbReference>
<comment type="subcellular location">
    <subcellularLocation>
        <location evidence="1">Membrane</location>
        <topology evidence="1">Multi-pass membrane protein</topology>
    </subcellularLocation>
</comment>
<keyword evidence="5 7" id="KW-1133">Transmembrane helix</keyword>
<accession>A0A8H8RYL8</accession>
<dbReference type="GO" id="GO:0006629">
    <property type="term" value="P:lipid metabolic process"/>
    <property type="evidence" value="ECO:0007669"/>
    <property type="project" value="InterPro"/>
</dbReference>
<dbReference type="PANTHER" id="PTHR31595">
    <property type="entry name" value="LONG-CHAIN-ALCOHOL O-FATTY-ACYLTRANSFERASE 3-RELATED"/>
    <property type="match status" value="1"/>
</dbReference>